<dbReference type="RefSeq" id="WP_406613125.1">
    <property type="nucleotide sequence ID" value="NZ_CAKLPZ010000006.1"/>
</dbReference>
<dbReference type="PANTHER" id="PTHR40606:SF1">
    <property type="entry name" value="UPF0339 PROTEIN YEGP"/>
    <property type="match status" value="1"/>
</dbReference>
<dbReference type="Pfam" id="PF07411">
    <property type="entry name" value="DUF1508"/>
    <property type="match status" value="2"/>
</dbReference>
<keyword evidence="3" id="KW-1185">Reference proteome</keyword>
<evidence type="ECO:0000313" key="3">
    <source>
        <dbReference type="Proteomes" id="UP000837803"/>
    </source>
</evidence>
<dbReference type="Gene3D" id="2.30.29.80">
    <property type="match status" value="1"/>
</dbReference>
<gene>
    <name evidence="2" type="ORF">LEM8419_03456</name>
</gene>
<dbReference type="Proteomes" id="UP000837803">
    <property type="component" value="Unassembled WGS sequence"/>
</dbReference>
<comment type="caution">
    <text evidence="2">The sequence shown here is derived from an EMBL/GenBank/DDBJ whole genome shotgun (WGS) entry which is preliminary data.</text>
</comment>
<organism evidence="2 3">
    <name type="scientific">Neolewinella maritima</name>
    <dbReference type="NCBI Taxonomy" id="1383882"/>
    <lineage>
        <taxon>Bacteria</taxon>
        <taxon>Pseudomonadati</taxon>
        <taxon>Bacteroidota</taxon>
        <taxon>Saprospiria</taxon>
        <taxon>Saprospirales</taxon>
        <taxon>Lewinellaceae</taxon>
        <taxon>Neolewinella</taxon>
    </lineage>
</organism>
<feature type="domain" description="DUF1508" evidence="1">
    <location>
        <begin position="13"/>
        <end position="53"/>
    </location>
</feature>
<accession>A0ABM9B5T7</accession>
<evidence type="ECO:0000313" key="2">
    <source>
        <dbReference type="EMBL" id="CAH1002582.1"/>
    </source>
</evidence>
<evidence type="ECO:0000259" key="1">
    <source>
        <dbReference type="Pfam" id="PF07411"/>
    </source>
</evidence>
<dbReference type="InterPro" id="IPR051141">
    <property type="entry name" value="UPF0339_domain"/>
</dbReference>
<dbReference type="InterPro" id="IPR010879">
    <property type="entry name" value="DUF1508"/>
</dbReference>
<dbReference type="SUPFAM" id="SSF160113">
    <property type="entry name" value="YegP-like"/>
    <property type="match status" value="2"/>
</dbReference>
<dbReference type="EMBL" id="CAKLPZ010000006">
    <property type="protein sequence ID" value="CAH1002582.1"/>
    <property type="molecule type" value="Genomic_DNA"/>
</dbReference>
<feature type="domain" description="DUF1508" evidence="1">
    <location>
        <begin position="66"/>
        <end position="109"/>
    </location>
</feature>
<dbReference type="InterPro" id="IPR036913">
    <property type="entry name" value="YegP-like_sf"/>
</dbReference>
<sequence>MRAAYYRAFKGTDSQHYFTLHSRGNGEPILRSEGYTTKASRDNGIDSVRRHSPFDSYYRKYGSGYGNYWFNLVAANNEVIGTSETYSTVQARETGIAAVKRDGATAQVVREEFA</sequence>
<dbReference type="PANTHER" id="PTHR40606">
    <property type="match status" value="1"/>
</dbReference>
<name>A0ABM9B5T7_9BACT</name>
<protein>
    <recommendedName>
        <fullName evidence="1">DUF1508 domain-containing protein</fullName>
    </recommendedName>
</protein>
<proteinExistence type="predicted"/>
<reference evidence="2" key="1">
    <citation type="submission" date="2021-12" db="EMBL/GenBank/DDBJ databases">
        <authorList>
            <person name="Rodrigo-Torres L."/>
            <person name="Arahal R. D."/>
            <person name="Lucena T."/>
        </authorList>
    </citation>
    <scope>NUCLEOTIDE SEQUENCE</scope>
    <source>
        <strain evidence="2">CECT 8419</strain>
    </source>
</reference>